<evidence type="ECO:0000313" key="1">
    <source>
        <dbReference type="EMBL" id="KAJ8684561.1"/>
    </source>
</evidence>
<gene>
    <name evidence="1" type="ORF">QAD02_020353</name>
</gene>
<evidence type="ECO:0000313" key="2">
    <source>
        <dbReference type="Proteomes" id="UP001239111"/>
    </source>
</evidence>
<name>A0ACC2PM57_9HYME</name>
<reference evidence="1" key="1">
    <citation type="submission" date="2023-04" db="EMBL/GenBank/DDBJ databases">
        <title>A chromosome-level genome assembly of the parasitoid wasp Eretmocerus hayati.</title>
        <authorList>
            <person name="Zhong Y."/>
            <person name="Liu S."/>
            <person name="Liu Y."/>
        </authorList>
    </citation>
    <scope>NUCLEOTIDE SEQUENCE</scope>
    <source>
        <strain evidence="1">ZJU_SS_LIU_2023</strain>
    </source>
</reference>
<proteinExistence type="predicted"/>
<dbReference type="EMBL" id="CM056741">
    <property type="protein sequence ID" value="KAJ8684561.1"/>
    <property type="molecule type" value="Genomic_DNA"/>
</dbReference>
<dbReference type="Proteomes" id="UP001239111">
    <property type="component" value="Chromosome 1"/>
</dbReference>
<sequence>MIRGSSVVEKTYGSISTSVTGRPPQTPGLYRAYCETNRVTRMRDFRLRYVVSPLRSTHGRGNHRSGYNSTPVIRWSSAVLSGYKGTSSSPKPELAEGLGLYKA</sequence>
<comment type="caution">
    <text evidence="1">The sequence shown here is derived from an EMBL/GenBank/DDBJ whole genome shotgun (WGS) entry which is preliminary data.</text>
</comment>
<accession>A0ACC2PM57</accession>
<protein>
    <submittedName>
        <fullName evidence="1">Uncharacterized protein</fullName>
    </submittedName>
</protein>
<keyword evidence="2" id="KW-1185">Reference proteome</keyword>
<organism evidence="1 2">
    <name type="scientific">Eretmocerus hayati</name>
    <dbReference type="NCBI Taxonomy" id="131215"/>
    <lineage>
        <taxon>Eukaryota</taxon>
        <taxon>Metazoa</taxon>
        <taxon>Ecdysozoa</taxon>
        <taxon>Arthropoda</taxon>
        <taxon>Hexapoda</taxon>
        <taxon>Insecta</taxon>
        <taxon>Pterygota</taxon>
        <taxon>Neoptera</taxon>
        <taxon>Endopterygota</taxon>
        <taxon>Hymenoptera</taxon>
        <taxon>Apocrita</taxon>
        <taxon>Proctotrupomorpha</taxon>
        <taxon>Chalcidoidea</taxon>
        <taxon>Aphelinidae</taxon>
        <taxon>Aphelininae</taxon>
        <taxon>Eretmocerus</taxon>
    </lineage>
</organism>